<protein>
    <submittedName>
        <fullName evidence="2">Paraquat-inducible protein</fullName>
    </submittedName>
</protein>
<name>A0A6P2Q670_9BURK</name>
<dbReference type="RefSeq" id="WP_175024804.1">
    <property type="nucleotide sequence ID" value="NZ_CABVQC010000044.1"/>
</dbReference>
<dbReference type="Proteomes" id="UP000494261">
    <property type="component" value="Unassembled WGS sequence"/>
</dbReference>
<evidence type="ECO:0000313" key="3">
    <source>
        <dbReference type="Proteomes" id="UP000494261"/>
    </source>
</evidence>
<gene>
    <name evidence="2" type="ORF">BLA13014_05427</name>
</gene>
<evidence type="ECO:0000256" key="1">
    <source>
        <dbReference type="SAM" id="MobiDB-lite"/>
    </source>
</evidence>
<reference evidence="2 3" key="1">
    <citation type="submission" date="2019-09" db="EMBL/GenBank/DDBJ databases">
        <authorList>
            <person name="Depoorter E."/>
        </authorList>
    </citation>
    <scope>NUCLEOTIDE SEQUENCE [LARGE SCALE GENOMIC DNA]</scope>
    <source>
        <strain evidence="2">LMG 13014</strain>
    </source>
</reference>
<proteinExistence type="predicted"/>
<dbReference type="AlphaFoldDB" id="A0A6P2Q670"/>
<accession>A0A6P2Q670</accession>
<sequence>MLPTVPGTLDVLRVQMTDIAGTLSRLPLDRMGTDLNAALVNTDALFKQLDTELAPHARAALGTARQSFTAAQAMLAQQGANTSNVRRTLTQFARTSSALRALAGDLEQHPEWWRPHASSTTQPAGAAHPANAPNAAR</sequence>
<feature type="region of interest" description="Disordered" evidence="1">
    <location>
        <begin position="115"/>
        <end position="137"/>
    </location>
</feature>
<feature type="compositionally biased region" description="Low complexity" evidence="1">
    <location>
        <begin position="123"/>
        <end position="137"/>
    </location>
</feature>
<dbReference type="EMBL" id="CABVQC010000044">
    <property type="protein sequence ID" value="VWC15345.1"/>
    <property type="molecule type" value="Genomic_DNA"/>
</dbReference>
<evidence type="ECO:0000313" key="2">
    <source>
        <dbReference type="EMBL" id="VWC15345.1"/>
    </source>
</evidence>
<organism evidence="2 3">
    <name type="scientific">Burkholderia aenigmatica</name>
    <dbReference type="NCBI Taxonomy" id="2015348"/>
    <lineage>
        <taxon>Bacteria</taxon>
        <taxon>Pseudomonadati</taxon>
        <taxon>Pseudomonadota</taxon>
        <taxon>Betaproteobacteria</taxon>
        <taxon>Burkholderiales</taxon>
        <taxon>Burkholderiaceae</taxon>
        <taxon>Burkholderia</taxon>
        <taxon>Burkholderia cepacia complex</taxon>
    </lineage>
</organism>